<sequence length="127" mass="13929">MNPDMVTEFLKKGFHVTLGATTSVVESLQDSQKREENISQLNLGFDQLSQIWADKGEITESEARKMIDSMATQYGVNTNPMSSGSSTSSSATSPSIDPSLQQELKTLTNQLANIRLELTQMGNQDNN</sequence>
<organism evidence="2 3">
    <name type="scientific">Acaryochloris marina (strain MBIC 11017)</name>
    <dbReference type="NCBI Taxonomy" id="329726"/>
    <lineage>
        <taxon>Bacteria</taxon>
        <taxon>Bacillati</taxon>
        <taxon>Cyanobacteriota</taxon>
        <taxon>Cyanophyceae</taxon>
        <taxon>Acaryochloridales</taxon>
        <taxon>Acaryochloridaceae</taxon>
        <taxon>Acaryochloris</taxon>
    </lineage>
</organism>
<dbReference type="eggNOG" id="COG3937">
    <property type="taxonomic scope" value="Bacteria"/>
</dbReference>
<dbReference type="Proteomes" id="UP000000268">
    <property type="component" value="Chromosome"/>
</dbReference>
<gene>
    <name evidence="2" type="ordered locus">AM1_5204</name>
</gene>
<dbReference type="HOGENOM" id="CLU_155150_0_0_3"/>
<evidence type="ECO:0000313" key="2">
    <source>
        <dbReference type="EMBL" id="ABW30166.1"/>
    </source>
</evidence>
<dbReference type="KEGG" id="amr:AM1_5204"/>
<accession>B0C9L8</accession>
<protein>
    <submittedName>
        <fullName evidence="2">Uncharacterized protein</fullName>
    </submittedName>
</protein>
<evidence type="ECO:0000256" key="1">
    <source>
        <dbReference type="SAM" id="MobiDB-lite"/>
    </source>
</evidence>
<dbReference type="OrthoDB" id="560634at2"/>
<reference evidence="2 3" key="1">
    <citation type="journal article" date="2008" name="Proc. Natl. Acad. Sci. U.S.A.">
        <title>Niche adaptation and genome expansion in the chlorophyll d-producing cyanobacterium Acaryochloris marina.</title>
        <authorList>
            <person name="Swingley W.D."/>
            <person name="Chen M."/>
            <person name="Cheung P.C."/>
            <person name="Conrad A.L."/>
            <person name="Dejesa L.C."/>
            <person name="Hao J."/>
            <person name="Honchak B.M."/>
            <person name="Karbach L.E."/>
            <person name="Kurdoglu A."/>
            <person name="Lahiri S."/>
            <person name="Mastrian S.D."/>
            <person name="Miyashita H."/>
            <person name="Page L."/>
            <person name="Ramakrishna P."/>
            <person name="Satoh S."/>
            <person name="Sattley W.M."/>
            <person name="Shimada Y."/>
            <person name="Taylor H.L."/>
            <person name="Tomo T."/>
            <person name="Tsuchiya T."/>
            <person name="Wang Z.T."/>
            <person name="Raymond J."/>
            <person name="Mimuro M."/>
            <person name="Blankenship R.E."/>
            <person name="Touchman J.W."/>
        </authorList>
    </citation>
    <scope>NUCLEOTIDE SEQUENCE [LARGE SCALE GENOMIC DNA]</scope>
    <source>
        <strain evidence="3">MBIC 11017</strain>
    </source>
</reference>
<dbReference type="EMBL" id="CP000828">
    <property type="protein sequence ID" value="ABW30166.1"/>
    <property type="molecule type" value="Genomic_DNA"/>
</dbReference>
<keyword evidence="3" id="KW-1185">Reference proteome</keyword>
<feature type="compositionally biased region" description="Low complexity" evidence="1">
    <location>
        <begin position="78"/>
        <end position="99"/>
    </location>
</feature>
<dbReference type="STRING" id="329726.AM1_5204"/>
<dbReference type="AlphaFoldDB" id="B0C9L8"/>
<feature type="region of interest" description="Disordered" evidence="1">
    <location>
        <begin position="69"/>
        <end position="100"/>
    </location>
</feature>
<name>B0C9L8_ACAM1</name>
<evidence type="ECO:0000313" key="3">
    <source>
        <dbReference type="Proteomes" id="UP000000268"/>
    </source>
</evidence>
<proteinExistence type="predicted"/>